<dbReference type="Proteomes" id="UP000054383">
    <property type="component" value="Unassembled WGS sequence"/>
</dbReference>
<accession>A0A0U1M8K1</accession>
<keyword evidence="2" id="KW-1185">Reference proteome</keyword>
<protein>
    <submittedName>
        <fullName evidence="1">Uncharacterized protein</fullName>
    </submittedName>
</protein>
<proteinExistence type="predicted"/>
<dbReference type="AlphaFoldDB" id="A0A0U1M8K1"/>
<dbReference type="EMBL" id="CVMT01000009">
    <property type="protein sequence ID" value="CRG91236.1"/>
    <property type="molecule type" value="Genomic_DNA"/>
</dbReference>
<name>A0A0U1M8K1_TALIS</name>
<gene>
    <name evidence="1" type="ORF">PISL3812_08284</name>
</gene>
<evidence type="ECO:0000313" key="1">
    <source>
        <dbReference type="EMBL" id="CRG91236.1"/>
    </source>
</evidence>
<organism evidence="1 2">
    <name type="scientific">Talaromyces islandicus</name>
    <name type="common">Penicillium islandicum</name>
    <dbReference type="NCBI Taxonomy" id="28573"/>
    <lineage>
        <taxon>Eukaryota</taxon>
        <taxon>Fungi</taxon>
        <taxon>Dikarya</taxon>
        <taxon>Ascomycota</taxon>
        <taxon>Pezizomycotina</taxon>
        <taxon>Eurotiomycetes</taxon>
        <taxon>Eurotiomycetidae</taxon>
        <taxon>Eurotiales</taxon>
        <taxon>Trichocomaceae</taxon>
        <taxon>Talaromyces</taxon>
        <taxon>Talaromyces sect. Islandici</taxon>
    </lineage>
</organism>
<reference evidence="1 2" key="1">
    <citation type="submission" date="2015-04" db="EMBL/GenBank/DDBJ databases">
        <authorList>
            <person name="Syromyatnikov M.Y."/>
            <person name="Popov V.N."/>
        </authorList>
    </citation>
    <scope>NUCLEOTIDE SEQUENCE [LARGE SCALE GENOMIC DNA]</scope>
    <source>
        <strain evidence="1">WF-38-12</strain>
    </source>
</reference>
<sequence length="213" mass="24937">MSAEPGYEVPVKDLPLPIQEAVSKFRKLVEHWGSIKAATQTNRAVSAYTDILLWVMYTCKRFDKAREKSFEIREGNGDVNGHPIHNSIDDWIEGFIREGSSPLPRDMEEHINSVIPAMEDEIRLRSTYQMVDRLRWIYLQEYLGAFHQLLKAQVVEGLQVWFQVTAPSFGRFDTPENFDWPSMEMTRSSPRLTEQECREEYGPMLQRVRELWP</sequence>
<evidence type="ECO:0000313" key="2">
    <source>
        <dbReference type="Proteomes" id="UP000054383"/>
    </source>
</evidence>